<name>A0A915Q6P1_9BILA</name>
<reference evidence="2" key="1">
    <citation type="submission" date="2022-11" db="UniProtKB">
        <authorList>
            <consortium name="WormBaseParasite"/>
        </authorList>
    </citation>
    <scope>IDENTIFICATION</scope>
</reference>
<accession>A0A915Q6P1</accession>
<protein>
    <submittedName>
        <fullName evidence="2">Uncharacterized protein</fullName>
    </submittedName>
</protein>
<proteinExistence type="predicted"/>
<evidence type="ECO:0000313" key="1">
    <source>
        <dbReference type="Proteomes" id="UP000887581"/>
    </source>
</evidence>
<organism evidence="1 2">
    <name type="scientific">Setaria digitata</name>
    <dbReference type="NCBI Taxonomy" id="48799"/>
    <lineage>
        <taxon>Eukaryota</taxon>
        <taxon>Metazoa</taxon>
        <taxon>Ecdysozoa</taxon>
        <taxon>Nematoda</taxon>
        <taxon>Chromadorea</taxon>
        <taxon>Rhabditida</taxon>
        <taxon>Spirurina</taxon>
        <taxon>Spiruromorpha</taxon>
        <taxon>Filarioidea</taxon>
        <taxon>Setariidae</taxon>
        <taxon>Setaria</taxon>
    </lineage>
</organism>
<dbReference type="AlphaFoldDB" id="A0A915Q6P1"/>
<sequence>MKDSSFLIVYIRRRTNDEGKCCWTGDFIIESGKGNVLLYDADYSVQAAMWKPFSAVSGSRIVFLPKADNGNIISYKLVCRCSKKYTPYIEVSSNCGNLAPNSRKKVRIFADDCAICNVIPKVVFGEREEEQIMKTMSPSFPPPCALPKTLENYMKGIGYKEVISGGECKSLEESFMKQLISMLIPLILQLTPPNLLKSNDEGVKILWKSKKHRLALMHQYIETFKQKAIDNYTFQKLK</sequence>
<keyword evidence="1" id="KW-1185">Reference proteome</keyword>
<dbReference type="Proteomes" id="UP000887581">
    <property type="component" value="Unplaced"/>
</dbReference>
<evidence type="ECO:0000313" key="2">
    <source>
        <dbReference type="WBParaSite" id="sdigi.contig72.g3614.t1"/>
    </source>
</evidence>
<dbReference type="WBParaSite" id="sdigi.contig72.g3614.t1">
    <property type="protein sequence ID" value="sdigi.contig72.g3614.t1"/>
    <property type="gene ID" value="sdigi.contig72.g3614"/>
</dbReference>